<protein>
    <submittedName>
        <fullName evidence="1">Uncharacterized protein</fullName>
    </submittedName>
</protein>
<dbReference type="AlphaFoldDB" id="A0A1V5ZQL7"/>
<sequence>MEIYPEPVEGKYYAEFVKNRIETKNPKIQIYGERYDLKITYDRESSSAGGYVYIDEIYDGLVFNIGKVSTKIPLNELLDKDGTFDDLLREKSLLPKITNTLKENLTALNIAKTIRGKKFKKTDIFPEATDKVFREGKIAKYFDLFTNQEVLIDKGSQYTYADGGNIYIQLDNKASDKHFHKPKKNKDLIIKATELVDEN</sequence>
<reference evidence="1" key="1">
    <citation type="submission" date="2017-02" db="EMBL/GenBank/DDBJ databases">
        <title>Delving into the versatile metabolic prowess of the omnipresent phylum Bacteroidetes.</title>
        <authorList>
            <person name="Nobu M.K."/>
            <person name="Mei R."/>
            <person name="Narihiro T."/>
            <person name="Kuroda K."/>
            <person name="Liu W.-T."/>
        </authorList>
    </citation>
    <scope>NUCLEOTIDE SEQUENCE</scope>
    <source>
        <strain evidence="1">ADurb.Bin160</strain>
    </source>
</reference>
<gene>
    <name evidence="1" type="ORF">BWY04_00066</name>
</gene>
<accession>A0A1V5ZQL7</accession>
<dbReference type="Proteomes" id="UP000485621">
    <property type="component" value="Unassembled WGS sequence"/>
</dbReference>
<name>A0A1V5ZQL7_9BACT</name>
<evidence type="ECO:0000313" key="1">
    <source>
        <dbReference type="EMBL" id="OQB42630.1"/>
    </source>
</evidence>
<organism evidence="1">
    <name type="scientific">candidate division CPR1 bacterium ADurb.Bin160</name>
    <dbReference type="NCBI Taxonomy" id="1852826"/>
    <lineage>
        <taxon>Bacteria</taxon>
        <taxon>candidate division CPR1</taxon>
    </lineage>
</organism>
<dbReference type="EMBL" id="MWDB01000001">
    <property type="protein sequence ID" value="OQB42630.1"/>
    <property type="molecule type" value="Genomic_DNA"/>
</dbReference>
<proteinExistence type="predicted"/>
<comment type="caution">
    <text evidence="1">The sequence shown here is derived from an EMBL/GenBank/DDBJ whole genome shotgun (WGS) entry which is preliminary data.</text>
</comment>